<proteinExistence type="predicted"/>
<accession>A0AAJ1BLG3</accession>
<dbReference type="AlphaFoldDB" id="A0AAJ1BLG3"/>
<dbReference type="EMBL" id="JAKUDL010000007">
    <property type="protein sequence ID" value="MCH4296084.1"/>
    <property type="molecule type" value="Genomic_DNA"/>
</dbReference>
<reference evidence="2 3" key="1">
    <citation type="submission" date="2022-02" db="EMBL/GenBank/DDBJ databases">
        <title>The genome sequence of Shewanella sp. 3B26.</title>
        <authorList>
            <person name="Du J."/>
        </authorList>
    </citation>
    <scope>NUCLEOTIDE SEQUENCE [LARGE SCALE GENOMIC DNA]</scope>
    <source>
        <strain evidence="2 3">3B26</strain>
    </source>
</reference>
<evidence type="ECO:0000259" key="1">
    <source>
        <dbReference type="Pfam" id="PF10675"/>
    </source>
</evidence>
<organism evidence="2 3">
    <name type="scientific">Shewanella zhuhaiensis</name>
    <dbReference type="NCBI Taxonomy" id="2919576"/>
    <lineage>
        <taxon>Bacteria</taxon>
        <taxon>Pseudomonadati</taxon>
        <taxon>Pseudomonadota</taxon>
        <taxon>Gammaproteobacteria</taxon>
        <taxon>Alteromonadales</taxon>
        <taxon>Shewanellaceae</taxon>
        <taxon>Shewanella</taxon>
    </lineage>
</organism>
<dbReference type="Proteomes" id="UP001297581">
    <property type="component" value="Unassembled WGS sequence"/>
</dbReference>
<gene>
    <name evidence="2" type="ORF">MJ923_17380</name>
</gene>
<protein>
    <submittedName>
        <fullName evidence="2">DUF2489 domain-containing protein</fullName>
    </submittedName>
</protein>
<evidence type="ECO:0000313" key="3">
    <source>
        <dbReference type="Proteomes" id="UP001297581"/>
    </source>
</evidence>
<dbReference type="Pfam" id="PF10675">
    <property type="entry name" value="DUF2489"/>
    <property type="match status" value="1"/>
</dbReference>
<name>A0AAJ1BLG3_9GAMM</name>
<dbReference type="InterPro" id="IPR019617">
    <property type="entry name" value="DUF2489"/>
</dbReference>
<evidence type="ECO:0000313" key="2">
    <source>
        <dbReference type="EMBL" id="MCH4296084.1"/>
    </source>
</evidence>
<sequence>MSSTLVIIAVVIVLALAAYAASLLWKLKKQNEARAAAEAERKAATDARRESIFEDIRYIAHAMLEDRCEVSEGVVRIARLFEVLSLSERVSGDYPALFQHFERIRNHPIMEERKALPKQERMKLDFERMKSEAELTEAILDDAKRLKDFKLASCH</sequence>
<feature type="domain" description="DUF2489" evidence="1">
    <location>
        <begin position="13"/>
        <end position="146"/>
    </location>
</feature>
<comment type="caution">
    <text evidence="2">The sequence shown here is derived from an EMBL/GenBank/DDBJ whole genome shotgun (WGS) entry which is preliminary data.</text>
</comment>
<dbReference type="RefSeq" id="WP_126168949.1">
    <property type="nucleotide sequence ID" value="NZ_JAKUDL010000007.1"/>
</dbReference>
<keyword evidence="3" id="KW-1185">Reference proteome</keyword>